<comment type="caution">
    <text evidence="14">The sequence shown here is derived from an EMBL/GenBank/DDBJ whole genome shotgun (WGS) entry which is preliminary data.</text>
</comment>
<evidence type="ECO:0000313" key="15">
    <source>
        <dbReference type="Proteomes" id="UP001172457"/>
    </source>
</evidence>
<dbReference type="PANTHER" id="PTHR33021:SF544">
    <property type="entry name" value="PHYTOCYANIN DOMAIN, CUPREDOXIN"/>
    <property type="match status" value="1"/>
</dbReference>
<feature type="domain" description="Phytocyanin" evidence="13">
    <location>
        <begin position="26"/>
        <end position="126"/>
    </location>
</feature>
<gene>
    <name evidence="14" type="ORF">OSB04_010702</name>
</gene>
<reference evidence="14" key="1">
    <citation type="submission" date="2023-03" db="EMBL/GenBank/DDBJ databases">
        <title>Chromosome-scale reference genome and RAD-based genetic map of yellow starthistle (Centaurea solstitialis) reveal putative structural variation and QTLs associated with invader traits.</title>
        <authorList>
            <person name="Reatini B."/>
            <person name="Cang F.A."/>
            <person name="Jiang Q."/>
            <person name="Mckibben M.T.W."/>
            <person name="Barker M.S."/>
            <person name="Rieseberg L.H."/>
            <person name="Dlugosch K.M."/>
        </authorList>
    </citation>
    <scope>NUCLEOTIDE SEQUENCE</scope>
    <source>
        <strain evidence="14">CAN-66</strain>
        <tissue evidence="14">Leaf</tissue>
    </source>
</reference>
<dbReference type="InterPro" id="IPR039391">
    <property type="entry name" value="Phytocyanin-like"/>
</dbReference>
<evidence type="ECO:0000256" key="9">
    <source>
        <dbReference type="ARBA" id="ARBA00023136"/>
    </source>
</evidence>
<proteinExistence type="predicted"/>
<dbReference type="GO" id="GO:0009055">
    <property type="term" value="F:electron transfer activity"/>
    <property type="evidence" value="ECO:0007669"/>
    <property type="project" value="InterPro"/>
</dbReference>
<keyword evidence="9" id="KW-0472">Membrane</keyword>
<keyword evidence="11" id="KW-0325">Glycoprotein</keyword>
<sequence length="229" mass="25401">MATNKWSFIFLLATVAALATSASAKVVFIVGDDKGWTLNFDYQAWAYGKKFVVGDKLVFKYGVGKHNVFRVNGSVFQQCMIPPTIEALTSGYDVITLTTPGRKWYICGVGKHCVLGGLKIFINGLPQPMPPVSLVSPPPPSVFRYPMGKHNVFRVNGISFQQCTIPFANEALTTGYDVITLVTPGRKWYICGVGKHREMSLKLFINVLPLSTYPPPPYHEIRKLAPPKF</sequence>
<keyword evidence="3" id="KW-0812">Transmembrane</keyword>
<evidence type="ECO:0000256" key="1">
    <source>
        <dbReference type="ARBA" id="ARBA00004479"/>
    </source>
</evidence>
<dbReference type="GO" id="GO:0009610">
    <property type="term" value="P:response to symbiotic fungus"/>
    <property type="evidence" value="ECO:0007669"/>
    <property type="project" value="UniProtKB-ARBA"/>
</dbReference>
<name>A0AA38TSU9_9ASTR</name>
<evidence type="ECO:0000256" key="8">
    <source>
        <dbReference type="ARBA" id="ARBA00023008"/>
    </source>
</evidence>
<evidence type="ECO:0000256" key="6">
    <source>
        <dbReference type="ARBA" id="ARBA00022982"/>
    </source>
</evidence>
<dbReference type="AlphaFoldDB" id="A0AA38TSU9"/>
<feature type="signal peptide" evidence="12">
    <location>
        <begin position="1"/>
        <end position="24"/>
    </location>
</feature>
<evidence type="ECO:0000256" key="5">
    <source>
        <dbReference type="ARBA" id="ARBA00022729"/>
    </source>
</evidence>
<dbReference type="FunFam" id="2.60.40.420:FF:000067">
    <property type="entry name" value="Cupredoxin superfamily protein"/>
    <property type="match status" value="1"/>
</dbReference>
<dbReference type="InterPro" id="IPR008972">
    <property type="entry name" value="Cupredoxin"/>
</dbReference>
<dbReference type="PANTHER" id="PTHR33021">
    <property type="entry name" value="BLUE COPPER PROTEIN"/>
    <property type="match status" value="1"/>
</dbReference>
<dbReference type="InterPro" id="IPR003245">
    <property type="entry name" value="Phytocyanin_dom"/>
</dbReference>
<evidence type="ECO:0000259" key="13">
    <source>
        <dbReference type="PROSITE" id="PS51485"/>
    </source>
</evidence>
<evidence type="ECO:0000256" key="10">
    <source>
        <dbReference type="ARBA" id="ARBA00023157"/>
    </source>
</evidence>
<keyword evidence="7" id="KW-1133">Transmembrane helix</keyword>
<dbReference type="SUPFAM" id="SSF49503">
    <property type="entry name" value="Cupredoxins"/>
    <property type="match status" value="2"/>
</dbReference>
<dbReference type="EMBL" id="JARYMX010000003">
    <property type="protein sequence ID" value="KAJ9556088.1"/>
    <property type="molecule type" value="Genomic_DNA"/>
</dbReference>
<dbReference type="Pfam" id="PF02298">
    <property type="entry name" value="Cu_bind_like"/>
    <property type="match status" value="2"/>
</dbReference>
<evidence type="ECO:0000313" key="14">
    <source>
        <dbReference type="EMBL" id="KAJ9556088.1"/>
    </source>
</evidence>
<evidence type="ECO:0000256" key="4">
    <source>
        <dbReference type="ARBA" id="ARBA00022723"/>
    </source>
</evidence>
<accession>A0AA38TSU9</accession>
<dbReference type="GO" id="GO:0046872">
    <property type="term" value="F:metal ion binding"/>
    <property type="evidence" value="ECO:0007669"/>
    <property type="project" value="UniProtKB-KW"/>
</dbReference>
<keyword evidence="5 12" id="KW-0732">Signal</keyword>
<keyword evidence="6" id="KW-0249">Electron transport</keyword>
<feature type="chain" id="PRO_5041248489" description="Phytocyanin domain-containing protein" evidence="12">
    <location>
        <begin position="25"/>
        <end position="229"/>
    </location>
</feature>
<keyword evidence="2" id="KW-0813">Transport</keyword>
<evidence type="ECO:0000256" key="2">
    <source>
        <dbReference type="ARBA" id="ARBA00022448"/>
    </source>
</evidence>
<dbReference type="GO" id="GO:0005886">
    <property type="term" value="C:plasma membrane"/>
    <property type="evidence" value="ECO:0007669"/>
    <property type="project" value="TreeGrafter"/>
</dbReference>
<evidence type="ECO:0000256" key="12">
    <source>
        <dbReference type="SAM" id="SignalP"/>
    </source>
</evidence>
<keyword evidence="15" id="KW-1185">Reference proteome</keyword>
<evidence type="ECO:0000256" key="3">
    <source>
        <dbReference type="ARBA" id="ARBA00022692"/>
    </source>
</evidence>
<dbReference type="Proteomes" id="UP001172457">
    <property type="component" value="Chromosome 3"/>
</dbReference>
<evidence type="ECO:0000256" key="7">
    <source>
        <dbReference type="ARBA" id="ARBA00022989"/>
    </source>
</evidence>
<evidence type="ECO:0000256" key="11">
    <source>
        <dbReference type="ARBA" id="ARBA00023180"/>
    </source>
</evidence>
<keyword evidence="10" id="KW-1015">Disulfide bond</keyword>
<dbReference type="Gene3D" id="2.60.40.420">
    <property type="entry name" value="Cupredoxins - blue copper proteins"/>
    <property type="match status" value="2"/>
</dbReference>
<comment type="subcellular location">
    <subcellularLocation>
        <location evidence="1">Membrane</location>
        <topology evidence="1">Single-pass type I membrane protein</topology>
    </subcellularLocation>
</comment>
<keyword evidence="8" id="KW-0186">Copper</keyword>
<dbReference type="PROSITE" id="PS51485">
    <property type="entry name" value="PHYTOCYANIN"/>
    <property type="match status" value="1"/>
</dbReference>
<organism evidence="14 15">
    <name type="scientific">Centaurea solstitialis</name>
    <name type="common">yellow star-thistle</name>
    <dbReference type="NCBI Taxonomy" id="347529"/>
    <lineage>
        <taxon>Eukaryota</taxon>
        <taxon>Viridiplantae</taxon>
        <taxon>Streptophyta</taxon>
        <taxon>Embryophyta</taxon>
        <taxon>Tracheophyta</taxon>
        <taxon>Spermatophyta</taxon>
        <taxon>Magnoliopsida</taxon>
        <taxon>eudicotyledons</taxon>
        <taxon>Gunneridae</taxon>
        <taxon>Pentapetalae</taxon>
        <taxon>asterids</taxon>
        <taxon>campanulids</taxon>
        <taxon>Asterales</taxon>
        <taxon>Asteraceae</taxon>
        <taxon>Carduoideae</taxon>
        <taxon>Cardueae</taxon>
        <taxon>Centaureinae</taxon>
        <taxon>Centaurea</taxon>
    </lineage>
</organism>
<dbReference type="CDD" id="cd04216">
    <property type="entry name" value="Phytocyanin"/>
    <property type="match status" value="1"/>
</dbReference>
<protein>
    <recommendedName>
        <fullName evidence="13">Phytocyanin domain-containing protein</fullName>
    </recommendedName>
</protein>
<keyword evidence="4" id="KW-0479">Metal-binding</keyword>